<dbReference type="PANTHER" id="PTHR11006">
    <property type="entry name" value="PROTEIN ARGININE N-METHYLTRANSFERASE"/>
    <property type="match status" value="1"/>
</dbReference>
<dbReference type="Gene3D" id="3.40.50.150">
    <property type="entry name" value="Vaccinia Virus protein VP39"/>
    <property type="match status" value="1"/>
</dbReference>
<name>A0A183II17_9BILA</name>
<organism evidence="4">
    <name type="scientific">Soboliphyme baturini</name>
    <dbReference type="NCBI Taxonomy" id="241478"/>
    <lineage>
        <taxon>Eukaryota</taxon>
        <taxon>Metazoa</taxon>
        <taxon>Ecdysozoa</taxon>
        <taxon>Nematoda</taxon>
        <taxon>Enoplea</taxon>
        <taxon>Dorylaimia</taxon>
        <taxon>Dioctophymatida</taxon>
        <taxon>Dioctophymatoidea</taxon>
        <taxon>Soboliphymatidae</taxon>
        <taxon>Soboliphyme</taxon>
    </lineage>
</organism>
<evidence type="ECO:0000256" key="1">
    <source>
        <dbReference type="ARBA" id="ARBA00022691"/>
    </source>
</evidence>
<proteinExistence type="predicted"/>
<reference evidence="2 3" key="2">
    <citation type="submission" date="2018-11" db="EMBL/GenBank/DDBJ databases">
        <authorList>
            <consortium name="Pathogen Informatics"/>
        </authorList>
    </citation>
    <scope>NUCLEOTIDE SEQUENCE [LARGE SCALE GENOMIC DNA]</scope>
</reference>
<reference evidence="4" key="1">
    <citation type="submission" date="2016-06" db="UniProtKB">
        <authorList>
            <consortium name="WormBaseParasite"/>
        </authorList>
    </citation>
    <scope>IDENTIFICATION</scope>
</reference>
<dbReference type="PANTHER" id="PTHR11006:SF4">
    <property type="entry name" value="PROTEIN ARGININE N-METHYLTRANSFERASE 7"/>
    <property type="match status" value="1"/>
</dbReference>
<accession>A0A183II17</accession>
<dbReference type="Proteomes" id="UP000270296">
    <property type="component" value="Unassembled WGS sequence"/>
</dbReference>
<dbReference type="WBParaSite" id="SBAD_0000341601-mRNA-1">
    <property type="protein sequence ID" value="SBAD_0000341601-mRNA-1"/>
    <property type="gene ID" value="SBAD_0000341601"/>
</dbReference>
<keyword evidence="3" id="KW-1185">Reference proteome</keyword>
<dbReference type="GO" id="GO:0042054">
    <property type="term" value="F:histone methyltransferase activity"/>
    <property type="evidence" value="ECO:0007669"/>
    <property type="project" value="TreeGrafter"/>
</dbReference>
<sequence>MIGSFTNSYLFSRRSIFKSFERIHGKKVLEVGAGTGILSVFACQAGASEVIAVEASKVSKFAELLIKENHMENKIKLMKIPVENENTVKTIPQVCQNLKSSDLVHRHCWTQSRCERMRVWDGGYTSRKLSHMPFMVLPLSNITPARSDYPLNFDEECQSWRKYKVLCTKCRMRSPTCSCQSRRWKSGTA</sequence>
<dbReference type="InterPro" id="IPR029063">
    <property type="entry name" value="SAM-dependent_MTases_sf"/>
</dbReference>
<protein>
    <submittedName>
        <fullName evidence="4">Protein arginine N-methyltransferase 6</fullName>
    </submittedName>
</protein>
<dbReference type="CDD" id="cd02440">
    <property type="entry name" value="AdoMet_MTases"/>
    <property type="match status" value="1"/>
</dbReference>
<dbReference type="GO" id="GO:0016274">
    <property type="term" value="F:protein-arginine N-methyltransferase activity"/>
    <property type="evidence" value="ECO:0007669"/>
    <property type="project" value="InterPro"/>
</dbReference>
<evidence type="ECO:0000313" key="3">
    <source>
        <dbReference type="Proteomes" id="UP000270296"/>
    </source>
</evidence>
<dbReference type="SUPFAM" id="SSF53335">
    <property type="entry name" value="S-adenosyl-L-methionine-dependent methyltransferases"/>
    <property type="match status" value="1"/>
</dbReference>
<dbReference type="EMBL" id="UZAM01007652">
    <property type="protein sequence ID" value="VDP00573.1"/>
    <property type="molecule type" value="Genomic_DNA"/>
</dbReference>
<evidence type="ECO:0000313" key="2">
    <source>
        <dbReference type="EMBL" id="VDP00573.1"/>
    </source>
</evidence>
<gene>
    <name evidence="2" type="ORF">SBAD_LOCUS3262</name>
</gene>
<dbReference type="AlphaFoldDB" id="A0A183II17"/>
<dbReference type="InterPro" id="IPR025799">
    <property type="entry name" value="Arg_MeTrfase"/>
</dbReference>
<dbReference type="OrthoDB" id="413520at2759"/>
<evidence type="ECO:0000313" key="4">
    <source>
        <dbReference type="WBParaSite" id="SBAD_0000341601-mRNA-1"/>
    </source>
</evidence>
<keyword evidence="1" id="KW-0949">S-adenosyl-L-methionine</keyword>
<dbReference type="Pfam" id="PF06325">
    <property type="entry name" value="PrmA"/>
    <property type="match status" value="1"/>
</dbReference>